<dbReference type="Proteomes" id="UP001497680">
    <property type="component" value="Unassembled WGS sequence"/>
</dbReference>
<dbReference type="EMBL" id="MU394385">
    <property type="protein sequence ID" value="KAI6081815.1"/>
    <property type="molecule type" value="Genomic_DNA"/>
</dbReference>
<sequence>MSYEPRKAVLSDIPSIIEAYFDAFGEHPINRRIFNPPSSESVQRFWTESLTRDLQNPNVQFYVITSPEEERVLAFAKWWQPPTTSTITSTATDTDTDTDTSTSLAPALPSWPDGADVSFAEEVFGLMDRKRKEVMGDRPHWYLEMLGVRKEFQRRGAGKALLRWGLKQADEAGIEAYLTASPAGTPLYQMHGFDIVETVLIDDGKRVENFMLRPPQGVESRP</sequence>
<name>A0ACC0CNE3_9PEZI</name>
<organism evidence="1 2">
    <name type="scientific">Hypoxylon rubiginosum</name>
    <dbReference type="NCBI Taxonomy" id="110542"/>
    <lineage>
        <taxon>Eukaryota</taxon>
        <taxon>Fungi</taxon>
        <taxon>Dikarya</taxon>
        <taxon>Ascomycota</taxon>
        <taxon>Pezizomycotina</taxon>
        <taxon>Sordariomycetes</taxon>
        <taxon>Xylariomycetidae</taxon>
        <taxon>Xylariales</taxon>
        <taxon>Hypoxylaceae</taxon>
        <taxon>Hypoxylon</taxon>
    </lineage>
</organism>
<reference evidence="1 2" key="1">
    <citation type="journal article" date="2022" name="New Phytol.">
        <title>Ecological generalism drives hyperdiversity of secondary metabolite gene clusters in xylarialean endophytes.</title>
        <authorList>
            <person name="Franco M.E.E."/>
            <person name="Wisecaver J.H."/>
            <person name="Arnold A.E."/>
            <person name="Ju Y.M."/>
            <person name="Slot J.C."/>
            <person name="Ahrendt S."/>
            <person name="Moore L.P."/>
            <person name="Eastman K.E."/>
            <person name="Scott K."/>
            <person name="Konkel Z."/>
            <person name="Mondo S.J."/>
            <person name="Kuo A."/>
            <person name="Hayes R.D."/>
            <person name="Haridas S."/>
            <person name="Andreopoulos B."/>
            <person name="Riley R."/>
            <person name="LaButti K."/>
            <person name="Pangilinan J."/>
            <person name="Lipzen A."/>
            <person name="Amirebrahimi M."/>
            <person name="Yan J."/>
            <person name="Adam C."/>
            <person name="Keymanesh K."/>
            <person name="Ng V."/>
            <person name="Louie K."/>
            <person name="Northen T."/>
            <person name="Drula E."/>
            <person name="Henrissat B."/>
            <person name="Hsieh H.M."/>
            <person name="Youens-Clark K."/>
            <person name="Lutzoni F."/>
            <person name="Miadlikowska J."/>
            <person name="Eastwood D.C."/>
            <person name="Hamelin R.C."/>
            <person name="Grigoriev I.V."/>
            <person name="U'Ren J.M."/>
        </authorList>
    </citation>
    <scope>NUCLEOTIDE SEQUENCE [LARGE SCALE GENOMIC DNA]</scope>
    <source>
        <strain evidence="1 2">ER1909</strain>
    </source>
</reference>
<proteinExistence type="predicted"/>
<gene>
    <name evidence="1" type="ORF">F4821DRAFT_248437</name>
</gene>
<accession>A0ACC0CNE3</accession>
<protein>
    <submittedName>
        <fullName evidence="1">Acyl-CoA N-acyltransferase</fullName>
    </submittedName>
</protein>
<keyword evidence="2" id="KW-1185">Reference proteome</keyword>
<evidence type="ECO:0000313" key="1">
    <source>
        <dbReference type="EMBL" id="KAI6081815.1"/>
    </source>
</evidence>
<comment type="caution">
    <text evidence="1">The sequence shown here is derived from an EMBL/GenBank/DDBJ whole genome shotgun (WGS) entry which is preliminary data.</text>
</comment>
<evidence type="ECO:0000313" key="2">
    <source>
        <dbReference type="Proteomes" id="UP001497680"/>
    </source>
</evidence>